<protein>
    <submittedName>
        <fullName evidence="1">Uncharacterized protein</fullName>
    </submittedName>
</protein>
<name>A0A0M1LE82_CLOBO</name>
<evidence type="ECO:0000313" key="4">
    <source>
        <dbReference type="Proteomes" id="UP000472355"/>
    </source>
</evidence>
<evidence type="ECO:0000313" key="5">
    <source>
        <dbReference type="Proteomes" id="UP000473681"/>
    </source>
</evidence>
<reference evidence="1 4" key="1">
    <citation type="submission" date="2019-02" db="EMBL/GenBank/DDBJ databases">
        <title>Genome sequencing of Clostridium botulinum clinical isolates.</title>
        <authorList>
            <person name="Brunt J."/>
            <person name="Van Vliet A.H.M."/>
            <person name="Stringer S.C."/>
            <person name="Grant K.A."/>
            <person name="Carter A.C."/>
            <person name="Peck M.W."/>
        </authorList>
    </citation>
    <scope>NUCLEOTIDE SEQUENCE [LARGE SCALE GENOMIC DNA]</scope>
    <source>
        <strain evidence="1 4">H113700579</strain>
    </source>
</reference>
<comment type="caution">
    <text evidence="1">The sequence shown here is derived from an EMBL/GenBank/DDBJ whole genome shotgun (WGS) entry which is preliminary data.</text>
</comment>
<dbReference type="EMBL" id="SWVK01000006">
    <property type="protein sequence ID" value="NFN34612.1"/>
    <property type="molecule type" value="Genomic_DNA"/>
</dbReference>
<dbReference type="RefSeq" id="WP_012450962.1">
    <property type="nucleotide sequence ID" value="NZ_CP010520.1"/>
</dbReference>
<dbReference type="Proteomes" id="UP000473681">
    <property type="component" value="Unassembled WGS sequence"/>
</dbReference>
<dbReference type="Proteomes" id="UP000472355">
    <property type="component" value="Unassembled WGS sequence"/>
</dbReference>
<dbReference type="EMBL" id="SWOV01000047">
    <property type="protein sequence ID" value="NFF89020.1"/>
    <property type="molecule type" value="Genomic_DNA"/>
</dbReference>
<reference evidence="5 6" key="2">
    <citation type="submission" date="2019-04" db="EMBL/GenBank/DDBJ databases">
        <title>Genome sequencing of Clostridium botulinum Groups I-IV and Clostridium butyricum.</title>
        <authorList>
            <person name="Brunt J."/>
            <person name="Van Vliet A.H.M."/>
            <person name="Stringer S.C."/>
            <person name="Carter A.T."/>
            <person name="Peck M.W."/>
        </authorList>
    </citation>
    <scope>NUCLEOTIDE SEQUENCE [LARGE SCALE GENOMIC DNA]</scope>
    <source>
        <strain evidence="2 6">1605</strain>
        <strain evidence="3 5">CB-K-33E</strain>
    </source>
</reference>
<organism evidence="1 4">
    <name type="scientific">Clostridium botulinum</name>
    <dbReference type="NCBI Taxonomy" id="1491"/>
    <lineage>
        <taxon>Bacteria</taxon>
        <taxon>Bacillati</taxon>
        <taxon>Bacillota</taxon>
        <taxon>Clostridia</taxon>
        <taxon>Eubacteriales</taxon>
        <taxon>Clostridiaceae</taxon>
        <taxon>Clostridium</taxon>
    </lineage>
</organism>
<evidence type="ECO:0000313" key="3">
    <source>
        <dbReference type="EMBL" id="NFN34612.1"/>
    </source>
</evidence>
<dbReference type="AlphaFoldDB" id="A0A0M1LE82"/>
<gene>
    <name evidence="1" type="ORF">EXM65_16435</name>
    <name evidence="2" type="ORF">FC774_14295</name>
    <name evidence="3" type="ORF">FDB51_05570</name>
</gene>
<evidence type="ECO:0000313" key="1">
    <source>
        <dbReference type="EMBL" id="NFA44114.1"/>
    </source>
</evidence>
<proteinExistence type="predicted"/>
<dbReference type="EMBL" id="SGKU01000060">
    <property type="protein sequence ID" value="NFA44114.1"/>
    <property type="molecule type" value="Genomic_DNA"/>
</dbReference>
<dbReference type="OrthoDB" id="1938183at2"/>
<accession>A0A0M1LE82</accession>
<dbReference type="Proteomes" id="UP000476820">
    <property type="component" value="Unassembled WGS sequence"/>
</dbReference>
<evidence type="ECO:0000313" key="2">
    <source>
        <dbReference type="EMBL" id="NFF89020.1"/>
    </source>
</evidence>
<sequence length="68" mass="8113">MGKCPFWSSSKEYHECYDSCPMLTSDIEDDGQCIFKEYLSVNRINFKDIMKEEYSFLKKSIYNDKGIY</sequence>
<evidence type="ECO:0000313" key="6">
    <source>
        <dbReference type="Proteomes" id="UP000476820"/>
    </source>
</evidence>